<proteinExistence type="predicted"/>
<reference evidence="4" key="3">
    <citation type="submission" date="2016-11" db="EMBL/GenBank/DDBJ databases">
        <authorList>
            <person name="Jaros S."/>
            <person name="Januszkiewicz K."/>
            <person name="Wedrychowicz H."/>
        </authorList>
    </citation>
    <scope>NUCLEOTIDE SEQUENCE [LARGE SCALE GENOMIC DNA]</scope>
    <source>
        <strain evidence="4">DX253</strain>
    </source>
</reference>
<dbReference type="OrthoDB" id="214467at2157"/>
<accession>E7QRX6</accession>
<evidence type="ECO:0000313" key="3">
    <source>
        <dbReference type="EMBL" id="EFW92745.1"/>
    </source>
</evidence>
<keyword evidence="6" id="KW-1185">Reference proteome</keyword>
<protein>
    <submittedName>
        <fullName evidence="4">TIGR04206 family protein</fullName>
    </submittedName>
</protein>
<feature type="transmembrane region" description="Helical" evidence="1">
    <location>
        <begin position="98"/>
        <end position="117"/>
    </location>
</feature>
<name>E7QRX6_HALPU</name>
<reference evidence="6" key="2">
    <citation type="submission" date="2016-11" db="EMBL/GenBank/DDBJ databases">
        <authorList>
            <person name="Varghese N."/>
            <person name="Submissions S."/>
        </authorList>
    </citation>
    <scope>NUCLEOTIDE SEQUENCE [LARGE SCALE GENOMIC DNA]</scope>
    <source>
        <strain evidence="6">DX253</strain>
    </source>
</reference>
<evidence type="ECO:0000313" key="4">
    <source>
        <dbReference type="EMBL" id="SHK13771.1"/>
    </source>
</evidence>
<dbReference type="InterPro" id="IPR026436">
    <property type="entry name" value="CHP04206"/>
</dbReference>
<reference evidence="3 5" key="1">
    <citation type="journal article" date="2014" name="ISME J.">
        <title>Trehalose/2-sulfotrehalose biosynthesis and glycine-betaine uptake are widely spread mechanisms for osmoadaptation in the Halobacteriales.</title>
        <authorList>
            <person name="Youssef N.H."/>
            <person name="Savage-Ashlock K.N."/>
            <person name="McCully A.L."/>
            <person name="Luedtke B."/>
            <person name="Shaw E.I."/>
            <person name="Hoff W.D."/>
            <person name="Elshahed M.S."/>
        </authorList>
    </citation>
    <scope>NUCLEOTIDE SEQUENCE [LARGE SCALE GENOMIC DNA]</scope>
    <source>
        <strain evidence="3 5">DX253</strain>
    </source>
</reference>
<dbReference type="PATRIC" id="fig|797209.4.peg.1543"/>
<dbReference type="AlphaFoldDB" id="E7QRX6"/>
<dbReference type="InterPro" id="IPR058363">
    <property type="entry name" value="DUF8050"/>
</dbReference>
<dbReference type="STRING" id="797209.GCA_000376445_00229"/>
<dbReference type="EMBL" id="AEMG01000006">
    <property type="protein sequence ID" value="EFW92745.1"/>
    <property type="molecule type" value="Genomic_DNA"/>
</dbReference>
<feature type="domain" description="DUF8050" evidence="2">
    <location>
        <begin position="13"/>
        <end position="147"/>
    </location>
</feature>
<sequence>MTPAVPSTHLAPKWRRRLTLLALFFVPWTVLVAPSGTTLVFPWGLLNPTTYHVTTLPDYLFVLTSGLPRQLLAWPLSVCLYLLAVLSSFAGRFEDRRVTGWLLVFAGVTHVGFSLRFVHRSGLVAPLGPVCLLLCAWWFYWPDLGRIIE</sequence>
<keyword evidence="1" id="KW-0472">Membrane</keyword>
<gene>
    <name evidence="4" type="ORF">SAMN05444342_0711</name>
    <name evidence="3" type="ORF">ZOD2009_07744</name>
</gene>
<dbReference type="Pfam" id="PF26224">
    <property type="entry name" value="DUF8050"/>
    <property type="match status" value="1"/>
</dbReference>
<evidence type="ECO:0000256" key="1">
    <source>
        <dbReference type="SAM" id="Phobius"/>
    </source>
</evidence>
<dbReference type="EMBL" id="FRAN01000001">
    <property type="protein sequence ID" value="SHK13771.1"/>
    <property type="molecule type" value="Genomic_DNA"/>
</dbReference>
<keyword evidence="1" id="KW-1133">Transmembrane helix</keyword>
<evidence type="ECO:0000313" key="6">
    <source>
        <dbReference type="Proteomes" id="UP000184203"/>
    </source>
</evidence>
<dbReference type="eggNOG" id="arCOG06274">
    <property type="taxonomic scope" value="Archaea"/>
</dbReference>
<evidence type="ECO:0000259" key="2">
    <source>
        <dbReference type="Pfam" id="PF26224"/>
    </source>
</evidence>
<evidence type="ECO:0000313" key="5">
    <source>
        <dbReference type="Proteomes" id="UP000003751"/>
    </source>
</evidence>
<dbReference type="RefSeq" id="WP_007978595.1">
    <property type="nucleotide sequence ID" value="NZ_AEMG01000006.1"/>
</dbReference>
<dbReference type="NCBIfam" id="TIGR04206">
    <property type="entry name" value="near_ArtA"/>
    <property type="match status" value="1"/>
</dbReference>
<dbReference type="Proteomes" id="UP000184203">
    <property type="component" value="Unassembled WGS sequence"/>
</dbReference>
<dbReference type="Proteomes" id="UP000003751">
    <property type="component" value="Unassembled WGS sequence"/>
</dbReference>
<feature type="transmembrane region" description="Helical" evidence="1">
    <location>
        <begin position="20"/>
        <end position="45"/>
    </location>
</feature>
<organism evidence="3 5">
    <name type="scientific">Haladaptatus paucihalophilus DX253</name>
    <dbReference type="NCBI Taxonomy" id="797209"/>
    <lineage>
        <taxon>Archaea</taxon>
        <taxon>Methanobacteriati</taxon>
        <taxon>Methanobacteriota</taxon>
        <taxon>Stenosarchaea group</taxon>
        <taxon>Halobacteria</taxon>
        <taxon>Halobacteriales</taxon>
        <taxon>Haladaptataceae</taxon>
        <taxon>Haladaptatus</taxon>
    </lineage>
</organism>
<feature type="transmembrane region" description="Helical" evidence="1">
    <location>
        <begin position="71"/>
        <end position="91"/>
    </location>
</feature>
<keyword evidence="1" id="KW-0812">Transmembrane</keyword>
<feature type="transmembrane region" description="Helical" evidence="1">
    <location>
        <begin position="123"/>
        <end position="141"/>
    </location>
</feature>